<feature type="transmembrane region" description="Helical" evidence="1">
    <location>
        <begin position="101"/>
        <end position="123"/>
    </location>
</feature>
<protein>
    <submittedName>
        <fullName evidence="2">Uncharacterized protein</fullName>
    </submittedName>
</protein>
<sequence length="134" mass="14874">MSSSERFARRLFTVCGIYGLIALLPQYFMEQRLGQDFPPAITHPEHFYGFLGVALAWQIAFLIMAREPLRYRPLILPAVLEKLGFGLAALTLFALQRAPALVALGGAVDLLMAALFALAYWRLGSSNSARTERT</sequence>
<keyword evidence="1" id="KW-0812">Transmembrane</keyword>
<feature type="transmembrane region" description="Helical" evidence="1">
    <location>
        <begin position="74"/>
        <end position="95"/>
    </location>
</feature>
<evidence type="ECO:0000313" key="3">
    <source>
        <dbReference type="Proteomes" id="UP001246372"/>
    </source>
</evidence>
<dbReference type="RefSeq" id="WP_315651610.1">
    <property type="nucleotide sequence ID" value="NZ_JAVXZY010000006.1"/>
</dbReference>
<dbReference type="EMBL" id="JAVXZY010000006">
    <property type="protein sequence ID" value="MDT9000747.1"/>
    <property type="molecule type" value="Genomic_DNA"/>
</dbReference>
<feature type="transmembrane region" description="Helical" evidence="1">
    <location>
        <begin position="47"/>
        <end position="65"/>
    </location>
</feature>
<proteinExistence type="predicted"/>
<evidence type="ECO:0000256" key="1">
    <source>
        <dbReference type="SAM" id="Phobius"/>
    </source>
</evidence>
<organism evidence="2 3">
    <name type="scientific">Roseateles aquae</name>
    <dbReference type="NCBI Taxonomy" id="3077235"/>
    <lineage>
        <taxon>Bacteria</taxon>
        <taxon>Pseudomonadati</taxon>
        <taxon>Pseudomonadota</taxon>
        <taxon>Betaproteobacteria</taxon>
        <taxon>Burkholderiales</taxon>
        <taxon>Sphaerotilaceae</taxon>
        <taxon>Roseateles</taxon>
    </lineage>
</organism>
<accession>A0ABU3PEN2</accession>
<evidence type="ECO:0000313" key="2">
    <source>
        <dbReference type="EMBL" id="MDT9000747.1"/>
    </source>
</evidence>
<reference evidence="2" key="1">
    <citation type="submission" date="2023-09" db="EMBL/GenBank/DDBJ databases">
        <title>Paucibacter sp. APW11 Genome sequencing and assembly.</title>
        <authorList>
            <person name="Kim I."/>
        </authorList>
    </citation>
    <scope>NUCLEOTIDE SEQUENCE</scope>
    <source>
        <strain evidence="2">APW11</strain>
    </source>
</reference>
<keyword evidence="1" id="KW-0472">Membrane</keyword>
<keyword evidence="3" id="KW-1185">Reference proteome</keyword>
<name>A0ABU3PEN2_9BURK</name>
<dbReference type="Proteomes" id="UP001246372">
    <property type="component" value="Unassembled WGS sequence"/>
</dbReference>
<comment type="caution">
    <text evidence="2">The sequence shown here is derived from an EMBL/GenBank/DDBJ whole genome shotgun (WGS) entry which is preliminary data.</text>
</comment>
<feature type="transmembrane region" description="Helical" evidence="1">
    <location>
        <begin position="7"/>
        <end position="27"/>
    </location>
</feature>
<gene>
    <name evidence="2" type="ORF">RQP53_15835</name>
</gene>
<keyword evidence="1" id="KW-1133">Transmembrane helix</keyword>